<dbReference type="GO" id="GO:0005666">
    <property type="term" value="C:RNA polymerase III complex"/>
    <property type="evidence" value="ECO:0000318"/>
    <property type="project" value="GO_Central"/>
</dbReference>
<dbReference type="KEGG" id="nta:107801754"/>
<accession>A0A1S4AV62</accession>
<evidence type="ECO:0000256" key="3">
    <source>
        <dbReference type="ARBA" id="ARBA00023242"/>
    </source>
</evidence>
<dbReference type="Pfam" id="PF03870">
    <property type="entry name" value="RNA_pol_Rpb8"/>
    <property type="match status" value="1"/>
</dbReference>
<dbReference type="InterPro" id="IPR012340">
    <property type="entry name" value="NA-bd_OB-fold"/>
</dbReference>
<evidence type="ECO:0000256" key="1">
    <source>
        <dbReference type="ARBA" id="ARBA00004123"/>
    </source>
</evidence>
<dbReference type="PANTHER" id="PTHR10917:SF0">
    <property type="entry name" value="DNA-DIRECTED RNA POLYMERASES I, II, AND III SUBUNIT RPABC3"/>
    <property type="match status" value="1"/>
</dbReference>
<dbReference type="GO" id="GO:0005665">
    <property type="term" value="C:RNA polymerase II, core complex"/>
    <property type="evidence" value="ECO:0000318"/>
    <property type="project" value="GO_Central"/>
</dbReference>
<organism evidence="4">
    <name type="scientific">Nicotiana tabacum</name>
    <name type="common">Common tobacco</name>
    <dbReference type="NCBI Taxonomy" id="4097"/>
    <lineage>
        <taxon>Eukaryota</taxon>
        <taxon>Viridiplantae</taxon>
        <taxon>Streptophyta</taxon>
        <taxon>Embryophyta</taxon>
        <taxon>Tracheophyta</taxon>
        <taxon>Spermatophyta</taxon>
        <taxon>Magnoliopsida</taxon>
        <taxon>eudicotyledons</taxon>
        <taxon>Gunneridae</taxon>
        <taxon>Pentapetalae</taxon>
        <taxon>asterids</taxon>
        <taxon>lamiids</taxon>
        <taxon>Solanales</taxon>
        <taxon>Solanaceae</taxon>
        <taxon>Nicotianoideae</taxon>
        <taxon>Nicotianeae</taxon>
        <taxon>Nicotiana</taxon>
    </lineage>
</organism>
<comment type="subcellular location">
    <subcellularLocation>
        <location evidence="1">Nucleus</location>
    </subcellularLocation>
</comment>
<gene>
    <name evidence="4" type="primary">LOC107801754</name>
</gene>
<dbReference type="STRING" id="4097.A0A1S4AV62"/>
<evidence type="ECO:0000313" key="4">
    <source>
        <dbReference type="RefSeq" id="XP_016480622.1"/>
    </source>
</evidence>
<dbReference type="PaxDb" id="4097-A0A1S4AV62"/>
<dbReference type="GO" id="GO:0006351">
    <property type="term" value="P:DNA-templated transcription"/>
    <property type="evidence" value="ECO:0007669"/>
    <property type="project" value="InterPro"/>
</dbReference>
<keyword evidence="4" id="KW-0804">Transcription</keyword>
<dbReference type="RefSeq" id="XP_016480622.1">
    <property type="nucleotide sequence ID" value="XM_016625136.1"/>
</dbReference>
<comment type="similarity">
    <text evidence="2">Belongs to the eukaryotic RPB8 RNA polymerase subunit family.</text>
</comment>
<dbReference type="GO" id="GO:0003899">
    <property type="term" value="F:DNA-directed RNA polymerase activity"/>
    <property type="evidence" value="ECO:0007669"/>
    <property type="project" value="InterPro"/>
</dbReference>
<dbReference type="SMR" id="A0A1S4AV62"/>
<dbReference type="SMART" id="SM00658">
    <property type="entry name" value="RPOL8c"/>
    <property type="match status" value="1"/>
</dbReference>
<dbReference type="PANTHER" id="PTHR10917">
    <property type="entry name" value="DNA-DIRECTED RNA POLYMERASES I, II, AND III SUBUNIT RPABC3"/>
    <property type="match status" value="1"/>
</dbReference>
<dbReference type="AlphaFoldDB" id="A0A1S4AV62"/>
<sequence>MVETLFEDMFTVTQKDPDGKKFDRVNRIEARSEQFDMYMLLDVNTEIYPMRVKEKFMMVLASTLNLDGTPDTDYFIQGNKKSLADKFEYVMHGKLYRISEEGSGKHVKAYVWITFLIFNSIP</sequence>
<proteinExistence type="inferred from homology"/>
<dbReference type="SUPFAM" id="SSF50249">
    <property type="entry name" value="Nucleic acid-binding proteins"/>
    <property type="match status" value="1"/>
</dbReference>
<keyword evidence="3" id="KW-0539">Nucleus</keyword>
<dbReference type="OMA" id="KAYVWIT"/>
<dbReference type="OrthoDB" id="20018at2759"/>
<dbReference type="PIRSF" id="PIRSF000779">
    <property type="entry name" value="RNA_pol_Rpb8"/>
    <property type="match status" value="1"/>
</dbReference>
<name>A0A1S4AV62_TOBAC</name>
<reference evidence="4" key="1">
    <citation type="submission" date="2025-08" db="UniProtKB">
        <authorList>
            <consortium name="RefSeq"/>
        </authorList>
    </citation>
    <scope>IDENTIFICATION</scope>
</reference>
<dbReference type="GO" id="GO:0005736">
    <property type="term" value="C:RNA polymerase I complex"/>
    <property type="evidence" value="ECO:0000318"/>
    <property type="project" value="GO_Central"/>
</dbReference>
<keyword evidence="4" id="KW-0240">DNA-directed RNA polymerase</keyword>
<dbReference type="InterPro" id="IPR005570">
    <property type="entry name" value="RPABC3"/>
</dbReference>
<protein>
    <submittedName>
        <fullName evidence="4">DNA-directed RNA polymerases II, IV and V subunit 8B isoform X1</fullName>
    </submittedName>
</protein>
<dbReference type="Gene3D" id="2.40.50.140">
    <property type="entry name" value="Nucleic acid-binding proteins"/>
    <property type="match status" value="1"/>
</dbReference>
<evidence type="ECO:0000256" key="2">
    <source>
        <dbReference type="ARBA" id="ARBA00008912"/>
    </source>
</evidence>